<evidence type="ECO:0000256" key="1">
    <source>
        <dbReference type="SAM" id="Phobius"/>
    </source>
</evidence>
<protein>
    <submittedName>
        <fullName evidence="3">Large exoprotein involved in heme utilization or adhesion</fullName>
    </submittedName>
</protein>
<dbReference type="AlphaFoldDB" id="A0A0C2YVD5"/>
<sequence>MVHGTVRSLFQLLGAILVGLLIAIPLAAWRLSHGPISLEFLTPYIEEALTARDGSLMVRLDTTVLQRGDDERMLEIHVSNVRAYMAGNDIPVVSVPDMALSLSGRALLRGVIAPNSIRLNRPSLSLVRDVSGHFQFGLPEGGGDDAGVVIAQVKDALLGEPDPSKPGRVLQSFSIRGADLKIEDRALGTNWHAPGADLAVRRVPSGIQARGKIPLDLAGEVGEVVLEAAYAKADGSAEAELRLRGIRPAVLARFGGPAVHLGVVDMPLAGSVRARLNGAGLLESLAFDLSGGNGRLDLPAPFNTVHQVAGASLRGELSKAMTRLDLTEVRLDLNGPTFALAAVVDGLGGETSVKAEGSLRDVPVDQVGELWPNGLAQNARDWVVPNMSKGMVREASIQLSAHSLSGRFDDVVIDHLGGEVRPEGVTVDYLHPMPVARNTVGVCTFDATSFRIALTGGEVYGLRLKEGTIIFTGLDKDDQFADIELVIAGPATDALKLIDNPPLRYAQALGIEPAKVSGDALAKLRLKFPLLKSLRLDDVGIKANATVKKVVIPKVMMGLDLSDGTLELDVDAKGLDATGPVVLAGIPGHLAWRENFSKGQPFRSRYFLKAPEVGEDQRKLLGLDGVPFVAPFTSGPVGAEVTATFSDGGKAEIDSKVDLGPAAMALPGLGWTKPAGKPGTAEVLVKLDRELVSSVPRFAVKAGDLDVSGSVAFSPEGKARKVEFSRARYLRTDGEGSITIRPDNAGLDIVFKGASFDAEPVLVRDEDAKAGKKKDDADKPPPMTVNATAKSMWMSEKGSLANATANLIRDTHDWQNVQIKGGLGGGKSFAAMVQPGGSKRRNFSVTSDDAGAVMRVFDIYGDLMGGELSVEGFIDDSRKEQPYNGTIKVSDYHVRNAPVLARLLTVAALAGILDVLQGEGVSFSSLEAPFTMTEGLVEVRDVRAWGPALGITAKGQIDLDKSRMAMEGTVVPAYALNSVLGNIPLLGWLITGGQKGGGIIAFNYSMKGPTDDPSVTVNPLSALTPGFLRNLFNIFDDGSETNARKPAAKDPK</sequence>
<keyword evidence="1" id="KW-1133">Transmembrane helix</keyword>
<gene>
    <name evidence="3" type="ORF">CCC_02100</name>
</gene>
<reference evidence="3 4" key="1">
    <citation type="submission" date="2015-01" db="EMBL/GenBank/DDBJ databases">
        <title>Genome Sequence of Magnetospirillum magnetotacticum Strain MS-1.</title>
        <authorList>
            <person name="Marinov G.K."/>
            <person name="Smalley M.D."/>
            <person name="DeSalvo G."/>
        </authorList>
    </citation>
    <scope>NUCLEOTIDE SEQUENCE [LARGE SCALE GENOMIC DNA]</scope>
    <source>
        <strain evidence="3 4">MS-1</strain>
    </source>
</reference>
<evidence type="ECO:0000313" key="3">
    <source>
        <dbReference type="EMBL" id="KIL98650.1"/>
    </source>
</evidence>
<name>A0A0C2YVD5_PARME</name>
<feature type="domain" description="YhdP central" evidence="2">
    <location>
        <begin position="284"/>
        <end position="576"/>
    </location>
</feature>
<organism evidence="3 4">
    <name type="scientific">Paramagnetospirillum magnetotacticum MS-1</name>
    <dbReference type="NCBI Taxonomy" id="272627"/>
    <lineage>
        <taxon>Bacteria</taxon>
        <taxon>Pseudomonadati</taxon>
        <taxon>Pseudomonadota</taxon>
        <taxon>Alphaproteobacteria</taxon>
        <taxon>Rhodospirillales</taxon>
        <taxon>Magnetospirillaceae</taxon>
        <taxon>Paramagnetospirillum</taxon>
    </lineage>
</organism>
<evidence type="ECO:0000259" key="2">
    <source>
        <dbReference type="Pfam" id="PF13116"/>
    </source>
</evidence>
<feature type="transmembrane region" description="Helical" evidence="1">
    <location>
        <begin position="12"/>
        <end position="31"/>
    </location>
</feature>
<keyword evidence="1" id="KW-0472">Membrane</keyword>
<dbReference type="Pfam" id="PF13116">
    <property type="entry name" value="YhdP"/>
    <property type="match status" value="1"/>
</dbReference>
<dbReference type="STRING" id="272627.CCC_02100"/>
<dbReference type="OrthoDB" id="7161641at2"/>
<accession>A0A0C2YVD5</accession>
<dbReference type="InterPro" id="IPR025263">
    <property type="entry name" value="YhdP_central"/>
</dbReference>
<keyword evidence="4" id="KW-1185">Reference proteome</keyword>
<dbReference type="Proteomes" id="UP000031971">
    <property type="component" value="Unassembled WGS sequence"/>
</dbReference>
<evidence type="ECO:0000313" key="4">
    <source>
        <dbReference type="Proteomes" id="UP000031971"/>
    </source>
</evidence>
<dbReference type="EMBL" id="JXSL01000027">
    <property type="protein sequence ID" value="KIL98650.1"/>
    <property type="molecule type" value="Genomic_DNA"/>
</dbReference>
<comment type="caution">
    <text evidence="3">The sequence shown here is derived from an EMBL/GenBank/DDBJ whole genome shotgun (WGS) entry which is preliminary data.</text>
</comment>
<keyword evidence="1" id="KW-0812">Transmembrane</keyword>
<proteinExistence type="predicted"/>